<organism evidence="10 11">
    <name type="scientific">Leucobacter insecticola</name>
    <dbReference type="NCBI Taxonomy" id="2714934"/>
    <lineage>
        <taxon>Bacteria</taxon>
        <taxon>Bacillati</taxon>
        <taxon>Actinomycetota</taxon>
        <taxon>Actinomycetes</taxon>
        <taxon>Micrococcales</taxon>
        <taxon>Microbacteriaceae</taxon>
        <taxon>Leucobacter</taxon>
    </lineage>
</organism>
<protein>
    <submittedName>
        <fullName evidence="10">AAA family ATPase</fullName>
    </submittedName>
</protein>
<dbReference type="KEGG" id="lins:G7067_10120"/>
<dbReference type="PANTHER" id="PTHR42771">
    <property type="entry name" value="IRON(3+)-HYDROXAMATE IMPORT ATP-BINDING PROTEIN FHUC"/>
    <property type="match status" value="1"/>
</dbReference>
<dbReference type="SMART" id="SM00382">
    <property type="entry name" value="AAA"/>
    <property type="match status" value="1"/>
</dbReference>
<dbReference type="Proteomes" id="UP000501387">
    <property type="component" value="Chromosome"/>
</dbReference>
<evidence type="ECO:0000313" key="10">
    <source>
        <dbReference type="EMBL" id="QIM16681.1"/>
    </source>
</evidence>
<dbReference type="GO" id="GO:0005886">
    <property type="term" value="C:plasma membrane"/>
    <property type="evidence" value="ECO:0007669"/>
    <property type="project" value="UniProtKB-SubCell"/>
</dbReference>
<accession>A0A6G8FJZ7</accession>
<evidence type="ECO:0000256" key="4">
    <source>
        <dbReference type="ARBA" id="ARBA00022496"/>
    </source>
</evidence>
<proteinExistence type="predicted"/>
<evidence type="ECO:0000256" key="8">
    <source>
        <dbReference type="SAM" id="MobiDB-lite"/>
    </source>
</evidence>
<evidence type="ECO:0000256" key="7">
    <source>
        <dbReference type="ARBA" id="ARBA00023136"/>
    </source>
</evidence>
<keyword evidence="6" id="KW-0406">Ion transport</keyword>
<evidence type="ECO:0000256" key="5">
    <source>
        <dbReference type="ARBA" id="ARBA00023004"/>
    </source>
</evidence>
<sequence length="237" mass="26306">MTRPLPPLPLRRIEEHNPHELPRNDWPATIPAVRQILDEGLDLSPFTVLVGENGSGKSTIVEAVAAAFGLNVEGGTRNAHHRTQHTESGLEDHLRLVRDAGAAKQGVFLRAETMHGHLAYLSELNAGRHNFQSHGESFIEFFTARAGIRGLWIFDEAESALSFNGCLALLSQITELLATGSQIIMSTHSPILASHPAATIYELSETGITRQHYNDLDLVRDWRLFLDAPERYLRHLA</sequence>
<keyword evidence="5" id="KW-0408">Iron</keyword>
<dbReference type="Pfam" id="PF13476">
    <property type="entry name" value="AAA_23"/>
    <property type="match status" value="1"/>
</dbReference>
<dbReference type="InterPro" id="IPR003593">
    <property type="entry name" value="AAA+_ATPase"/>
</dbReference>
<keyword evidence="2" id="KW-0813">Transport</keyword>
<dbReference type="GO" id="GO:0016887">
    <property type="term" value="F:ATP hydrolysis activity"/>
    <property type="evidence" value="ECO:0007669"/>
    <property type="project" value="InterPro"/>
</dbReference>
<keyword evidence="4" id="KW-0410">Iron transport</keyword>
<dbReference type="GO" id="GO:0006302">
    <property type="term" value="P:double-strand break repair"/>
    <property type="evidence" value="ECO:0007669"/>
    <property type="project" value="InterPro"/>
</dbReference>
<evidence type="ECO:0000313" key="11">
    <source>
        <dbReference type="Proteomes" id="UP000501387"/>
    </source>
</evidence>
<dbReference type="AlphaFoldDB" id="A0A6G8FJZ7"/>
<keyword evidence="11" id="KW-1185">Reference proteome</keyword>
<dbReference type="PANTHER" id="PTHR42771:SF2">
    <property type="entry name" value="IRON(3+)-HYDROXAMATE IMPORT ATP-BINDING PROTEIN FHUC"/>
    <property type="match status" value="1"/>
</dbReference>
<evidence type="ECO:0000256" key="6">
    <source>
        <dbReference type="ARBA" id="ARBA00023065"/>
    </source>
</evidence>
<dbReference type="CDD" id="cd00267">
    <property type="entry name" value="ABC_ATPase"/>
    <property type="match status" value="1"/>
</dbReference>
<comment type="subcellular location">
    <subcellularLocation>
        <location evidence="1">Cell membrane</location>
        <topology evidence="1">Peripheral membrane protein</topology>
    </subcellularLocation>
</comment>
<keyword evidence="3" id="KW-1003">Cell membrane</keyword>
<keyword evidence="7" id="KW-0472">Membrane</keyword>
<evidence type="ECO:0000256" key="1">
    <source>
        <dbReference type="ARBA" id="ARBA00004202"/>
    </source>
</evidence>
<dbReference type="SUPFAM" id="SSF52540">
    <property type="entry name" value="P-loop containing nucleoside triphosphate hydrolases"/>
    <property type="match status" value="1"/>
</dbReference>
<feature type="region of interest" description="Disordered" evidence="8">
    <location>
        <begin position="1"/>
        <end position="23"/>
    </location>
</feature>
<feature type="domain" description="AAA+ ATPase" evidence="9">
    <location>
        <begin position="43"/>
        <end position="218"/>
    </location>
</feature>
<dbReference type="GO" id="GO:0006826">
    <property type="term" value="P:iron ion transport"/>
    <property type="evidence" value="ECO:0007669"/>
    <property type="project" value="UniProtKB-KW"/>
</dbReference>
<feature type="compositionally biased region" description="Basic and acidic residues" evidence="8">
    <location>
        <begin position="11"/>
        <end position="23"/>
    </location>
</feature>
<evidence type="ECO:0000256" key="3">
    <source>
        <dbReference type="ARBA" id="ARBA00022475"/>
    </source>
</evidence>
<dbReference type="Gene3D" id="3.40.50.300">
    <property type="entry name" value="P-loop containing nucleotide triphosphate hydrolases"/>
    <property type="match status" value="2"/>
</dbReference>
<dbReference type="EMBL" id="CP049934">
    <property type="protein sequence ID" value="QIM16681.1"/>
    <property type="molecule type" value="Genomic_DNA"/>
</dbReference>
<gene>
    <name evidence="10" type="ORF">G7067_10120</name>
</gene>
<reference evidence="10 11" key="1">
    <citation type="submission" date="2020-03" db="EMBL/GenBank/DDBJ databases">
        <title>Leucobacter sp. nov., isolated from beetles.</title>
        <authorList>
            <person name="Hyun D.-W."/>
            <person name="Bae J.-W."/>
        </authorList>
    </citation>
    <scope>NUCLEOTIDE SEQUENCE [LARGE SCALE GENOMIC DNA]</scope>
    <source>
        <strain evidence="10 11">HDW9B</strain>
    </source>
</reference>
<name>A0A6G8FJZ7_9MICO</name>
<evidence type="ECO:0000259" key="9">
    <source>
        <dbReference type="SMART" id="SM00382"/>
    </source>
</evidence>
<dbReference type="InterPro" id="IPR038729">
    <property type="entry name" value="Rad50/SbcC_AAA"/>
</dbReference>
<dbReference type="InterPro" id="IPR027417">
    <property type="entry name" value="P-loop_NTPase"/>
</dbReference>
<evidence type="ECO:0000256" key="2">
    <source>
        <dbReference type="ARBA" id="ARBA00022448"/>
    </source>
</evidence>
<dbReference type="InterPro" id="IPR051535">
    <property type="entry name" value="Siderophore_ABC-ATPase"/>
</dbReference>